<evidence type="ECO:0000256" key="3">
    <source>
        <dbReference type="SAM" id="MobiDB-lite"/>
    </source>
</evidence>
<dbReference type="SUPFAM" id="SSF47576">
    <property type="entry name" value="Calponin-homology domain, CH-domain"/>
    <property type="match status" value="1"/>
</dbReference>
<dbReference type="GO" id="GO:0016301">
    <property type="term" value="F:kinase activity"/>
    <property type="evidence" value="ECO:0007669"/>
    <property type="project" value="UniProtKB-KW"/>
</dbReference>
<reference evidence="5 6" key="1">
    <citation type="journal article" date="2018" name="Sci. Rep.">
        <title>Raphidocelis subcapitata (=Pseudokirchneriella subcapitata) provides an insight into genome evolution and environmental adaptations in the Sphaeropleales.</title>
        <authorList>
            <person name="Suzuki S."/>
            <person name="Yamaguchi H."/>
            <person name="Nakajima N."/>
            <person name="Kawachi M."/>
        </authorList>
    </citation>
    <scope>NUCLEOTIDE SEQUENCE [LARGE SCALE GENOMIC DNA]</scope>
    <source>
        <strain evidence="5 6">NIES-35</strain>
    </source>
</reference>
<name>A0A2V0P4Z6_9CHLO</name>
<dbReference type="InterPro" id="IPR036872">
    <property type="entry name" value="CH_dom_sf"/>
</dbReference>
<keyword evidence="5" id="KW-0808">Transferase</keyword>
<organism evidence="5 6">
    <name type="scientific">Raphidocelis subcapitata</name>
    <dbReference type="NCBI Taxonomy" id="307507"/>
    <lineage>
        <taxon>Eukaryota</taxon>
        <taxon>Viridiplantae</taxon>
        <taxon>Chlorophyta</taxon>
        <taxon>core chlorophytes</taxon>
        <taxon>Chlorophyceae</taxon>
        <taxon>CS clade</taxon>
        <taxon>Sphaeropleales</taxon>
        <taxon>Selenastraceae</taxon>
        <taxon>Raphidocelis</taxon>
    </lineage>
</organism>
<dbReference type="Gene3D" id="1.10.418.10">
    <property type="entry name" value="Calponin-like domain"/>
    <property type="match status" value="1"/>
</dbReference>
<accession>A0A2V0P4Z6</accession>
<keyword evidence="6" id="KW-1185">Reference proteome</keyword>
<gene>
    <name evidence="5" type="ORF">Rsub_07385</name>
</gene>
<keyword evidence="5" id="KW-0418">Kinase</keyword>
<dbReference type="PANTHER" id="PTHR23084">
    <property type="entry name" value="PHOSPHATIDYLINOSITOL-4-PHOSPHATE 5-KINASE RELATED"/>
    <property type="match status" value="1"/>
</dbReference>
<dbReference type="Pfam" id="PF02493">
    <property type="entry name" value="MORN"/>
    <property type="match status" value="7"/>
</dbReference>
<dbReference type="FunFam" id="2.20.110.10:FF:000002">
    <property type="entry name" value="Phosphatidylinositol 4-phosphate 5-kinase 8"/>
    <property type="match status" value="1"/>
</dbReference>
<dbReference type="EMBL" id="BDRX01000054">
    <property type="protein sequence ID" value="GBF94649.1"/>
    <property type="molecule type" value="Genomic_DNA"/>
</dbReference>
<dbReference type="SUPFAM" id="SSF82185">
    <property type="entry name" value="Histone H3 K4-specific methyltransferase SET7/9 N-terminal domain"/>
    <property type="match status" value="1"/>
</dbReference>
<feature type="domain" description="Calponin-homology (CH)" evidence="4">
    <location>
        <begin position="20"/>
        <end position="122"/>
    </location>
</feature>
<keyword evidence="1" id="KW-0677">Repeat</keyword>
<evidence type="ECO:0000256" key="2">
    <source>
        <dbReference type="SAM" id="Coils"/>
    </source>
</evidence>
<dbReference type="GO" id="GO:0016020">
    <property type="term" value="C:membrane"/>
    <property type="evidence" value="ECO:0007669"/>
    <property type="project" value="UniProtKB-ARBA"/>
</dbReference>
<evidence type="ECO:0000256" key="1">
    <source>
        <dbReference type="ARBA" id="ARBA00022737"/>
    </source>
</evidence>
<dbReference type="OrthoDB" id="437960at2759"/>
<dbReference type="InterPro" id="IPR001715">
    <property type="entry name" value="CH_dom"/>
</dbReference>
<protein>
    <submittedName>
        <fullName evidence="5">Phosphatidylinositol-4-phosphate 5-kinase</fullName>
    </submittedName>
</protein>
<dbReference type="PANTHER" id="PTHR23084:SF179">
    <property type="entry name" value="OS10G0565000 PROTEIN"/>
    <property type="match status" value="1"/>
</dbReference>
<evidence type="ECO:0000313" key="6">
    <source>
        <dbReference type="Proteomes" id="UP000247498"/>
    </source>
</evidence>
<feature type="coiled-coil region" evidence="2">
    <location>
        <begin position="411"/>
        <end position="445"/>
    </location>
</feature>
<dbReference type="AlphaFoldDB" id="A0A2V0P4Z6"/>
<sequence length="857" mass="88372">MSASSGSPGAAGAGDPASPYVSKTDLIDWVNGVLQLQLTKLEQFASGAVFCQLLDAYYSNAVNINKVNFFARDEHDSLPNYKLLQSGFTALNITRDISVQRLLRGSKVETLDLLQFLFRYLHRLQALEGYNARERRAMSLRGGTDAIPVPGWMAANFDNLNQGTTGGRSGFRTSSGNWAYAVEPQQSLRSQLRASGSFNPAASVAARPAPAASHPPAAAPAAAAPAAAAAAAARRPCAPVRLPTANPAAGRGAVGGGGAGGGGGGGGGGSKMPTHGDEDDERPGSVAVFRVVSSGEEAAALRTQAEDPACTTRLVVGDDAISGNMTRPLSPGGRGLLQSALDAASEAAAVLSKGAASCGGVVDTLGSGTNTLAYRGRVRSLQDACATLRGHAALLLSDVAGAVAGRGEAAALEVASKARALQAELAAAERELAAATRRLEARLHAAPTSQLNLAPTQLQRQLTSTAALDGAIRAVGTAQAAVAQRAHREGAAIAERFLADGGPAAAAAAADAAAAAAPAAAVPCKVLKMGDSAMKRLRNGDVYKGRYHGGRKNGEGCYCFTNADVYEGEFRDDRMAGAGVYCFHPEGRYEGEWAAATYEGAGSETFAKGSTYRGQYGGGLRSGWGVCRFYNGDYYEGRWERGVREGIGMQQCTDDSNYVGEYARGKRHGHGVYSFPNGDMYSGEYAEDLPQGYGVYVFASGQKYEGHWEHGKKHGWSIYTVETGQRWAGHWSDGKPVWVHPLPTAGEAAAPAGDAGGEGAVPDVAANLALATAACAAAQEAARIGQARAQDHWRPDGEAQAGLRGALQAAAKAADGAQAARARAQDLGRKLHAAALLVEAGGRSAEGIRLAAPGPGP</sequence>
<feature type="region of interest" description="Disordered" evidence="3">
    <location>
        <begin position="249"/>
        <end position="283"/>
    </location>
</feature>
<dbReference type="Gene3D" id="2.20.110.10">
    <property type="entry name" value="Histone H3 K4-specific methyltransferase SET7/9 N-terminal domain"/>
    <property type="match status" value="3"/>
</dbReference>
<evidence type="ECO:0000259" key="4">
    <source>
        <dbReference type="PROSITE" id="PS50021"/>
    </source>
</evidence>
<keyword evidence="2" id="KW-0175">Coiled coil</keyword>
<dbReference type="InterPro" id="IPR003409">
    <property type="entry name" value="MORN"/>
</dbReference>
<dbReference type="InParanoid" id="A0A2V0P4Z6"/>
<dbReference type="PROSITE" id="PS50021">
    <property type="entry name" value="CH"/>
    <property type="match status" value="1"/>
</dbReference>
<dbReference type="SMART" id="SM00698">
    <property type="entry name" value="MORN"/>
    <property type="match status" value="8"/>
</dbReference>
<dbReference type="Pfam" id="PF00307">
    <property type="entry name" value="CH"/>
    <property type="match status" value="1"/>
</dbReference>
<dbReference type="Proteomes" id="UP000247498">
    <property type="component" value="Unassembled WGS sequence"/>
</dbReference>
<comment type="caution">
    <text evidence="5">The sequence shown here is derived from an EMBL/GenBank/DDBJ whole genome shotgun (WGS) entry which is preliminary data.</text>
</comment>
<feature type="compositionally biased region" description="Gly residues" evidence="3">
    <location>
        <begin position="252"/>
        <end position="270"/>
    </location>
</feature>
<evidence type="ECO:0000313" key="5">
    <source>
        <dbReference type="EMBL" id="GBF94649.1"/>
    </source>
</evidence>
<proteinExistence type="predicted"/>